<dbReference type="EMBL" id="LCPC01000004">
    <property type="protein sequence ID" value="KKU89827.1"/>
    <property type="molecule type" value="Genomic_DNA"/>
</dbReference>
<evidence type="ECO:0000313" key="2">
    <source>
        <dbReference type="Proteomes" id="UP000034403"/>
    </source>
</evidence>
<reference evidence="1 2" key="1">
    <citation type="journal article" date="2015" name="Nature">
        <title>rRNA introns, odd ribosomes, and small enigmatic genomes across a large radiation of phyla.</title>
        <authorList>
            <person name="Brown C.T."/>
            <person name="Hug L.A."/>
            <person name="Thomas B.C."/>
            <person name="Sharon I."/>
            <person name="Castelle C.J."/>
            <person name="Singh A."/>
            <person name="Wilkins M.J."/>
            <person name="Williams K.H."/>
            <person name="Banfield J.F."/>
        </authorList>
    </citation>
    <scope>NUCLEOTIDE SEQUENCE [LARGE SCALE GENOMIC DNA]</scope>
</reference>
<evidence type="ECO:0000313" key="1">
    <source>
        <dbReference type="EMBL" id="KKU89827.1"/>
    </source>
</evidence>
<sequence length="92" mass="9579">MHGRSVLVQKTYKPGQPAWGMIAKVSTFRQGVDTLSPDSSPFPPLGGGLGAGPLGARPLIPSSVGVGEGSAGLDSATDLFICQRAQNQRRQF</sequence>
<comment type="caution">
    <text evidence="1">The sequence shown here is derived from an EMBL/GenBank/DDBJ whole genome shotgun (WGS) entry which is preliminary data.</text>
</comment>
<dbReference type="AlphaFoldDB" id="A0A0G1U6W0"/>
<name>A0A0G1U6W0_9BACT</name>
<protein>
    <submittedName>
        <fullName evidence="1">Uncharacterized protein</fullName>
    </submittedName>
</protein>
<gene>
    <name evidence="1" type="ORF">UY20_C0004G0009</name>
</gene>
<organism evidence="1 2">
    <name type="scientific">Candidatus Yanofskybacteria bacterium GW2011_GWA1_48_10</name>
    <dbReference type="NCBI Taxonomy" id="1619022"/>
    <lineage>
        <taxon>Bacteria</taxon>
        <taxon>Candidatus Yanofskyibacteriota</taxon>
    </lineage>
</organism>
<dbReference type="Proteomes" id="UP000034403">
    <property type="component" value="Unassembled WGS sequence"/>
</dbReference>
<accession>A0A0G1U6W0</accession>
<proteinExistence type="predicted"/>